<accession>A0A139A9F9</accession>
<dbReference type="Proteomes" id="UP000070544">
    <property type="component" value="Unassembled WGS sequence"/>
</dbReference>
<dbReference type="AlphaFoldDB" id="A0A139A9F9"/>
<evidence type="ECO:0000313" key="3">
    <source>
        <dbReference type="Proteomes" id="UP000070544"/>
    </source>
</evidence>
<dbReference type="InterPro" id="IPR001810">
    <property type="entry name" value="F-box_dom"/>
</dbReference>
<keyword evidence="3" id="KW-1185">Reference proteome</keyword>
<evidence type="ECO:0000259" key="1">
    <source>
        <dbReference type="PROSITE" id="PS50181"/>
    </source>
</evidence>
<sequence>MSLSTLPTELLVAIMILLPPRVVFTILAQLSHNIRDVIFENSLTSTNGRPWFLANIQISSAPPAKALMPRKPVWIDRFVPVTINAHGVVRFAAAAASFVFRKEQAYDVTAMYLESLLARPSSLAALGIRRLCNMWLYNTDSTIEGVEVIGNAANLLVRGAPGLCQPSSWGIKIGGIHESEWWEVLRQAANKDSPLGSRLQFDALQSVRVNVGFFASLGISDADQLPQCRSLYLLIPRLKSSYLLRNTEASLGLLIAHVMPHLVHLTCELRAQLPETPDPNLATWSLIFLSSGAKRVSLRGKGWGGGAYATVESCKEFAQRLQQSCARVKVEWTGGFDEAWEWGESDTDLM</sequence>
<organism evidence="2 3">
    <name type="scientific">Gonapodya prolifera (strain JEL478)</name>
    <name type="common">Monoblepharis prolifera</name>
    <dbReference type="NCBI Taxonomy" id="1344416"/>
    <lineage>
        <taxon>Eukaryota</taxon>
        <taxon>Fungi</taxon>
        <taxon>Fungi incertae sedis</taxon>
        <taxon>Chytridiomycota</taxon>
        <taxon>Chytridiomycota incertae sedis</taxon>
        <taxon>Monoblepharidomycetes</taxon>
        <taxon>Monoblepharidales</taxon>
        <taxon>Gonapodyaceae</taxon>
        <taxon>Gonapodya</taxon>
    </lineage>
</organism>
<evidence type="ECO:0000313" key="2">
    <source>
        <dbReference type="EMBL" id="KXS13033.1"/>
    </source>
</evidence>
<name>A0A139A9F9_GONPJ</name>
<protein>
    <recommendedName>
        <fullName evidence="1">F-box domain-containing protein</fullName>
    </recommendedName>
</protein>
<dbReference type="EMBL" id="KQ965782">
    <property type="protein sequence ID" value="KXS13033.1"/>
    <property type="molecule type" value="Genomic_DNA"/>
</dbReference>
<feature type="domain" description="F-box" evidence="1">
    <location>
        <begin position="1"/>
        <end position="47"/>
    </location>
</feature>
<reference evidence="2 3" key="1">
    <citation type="journal article" date="2015" name="Genome Biol. Evol.">
        <title>Phylogenomic analyses indicate that early fungi evolved digesting cell walls of algal ancestors of land plants.</title>
        <authorList>
            <person name="Chang Y."/>
            <person name="Wang S."/>
            <person name="Sekimoto S."/>
            <person name="Aerts A.L."/>
            <person name="Choi C."/>
            <person name="Clum A."/>
            <person name="LaButti K.M."/>
            <person name="Lindquist E.A."/>
            <person name="Yee Ngan C."/>
            <person name="Ohm R.A."/>
            <person name="Salamov A.A."/>
            <person name="Grigoriev I.V."/>
            <person name="Spatafora J.W."/>
            <person name="Berbee M.L."/>
        </authorList>
    </citation>
    <scope>NUCLEOTIDE SEQUENCE [LARGE SCALE GENOMIC DNA]</scope>
    <source>
        <strain evidence="2 3">JEL478</strain>
    </source>
</reference>
<dbReference type="PROSITE" id="PS50181">
    <property type="entry name" value="FBOX"/>
    <property type="match status" value="1"/>
</dbReference>
<proteinExistence type="predicted"/>
<gene>
    <name evidence="2" type="ORF">M427DRAFT_34278</name>
</gene>